<dbReference type="Proteomes" id="UP000757604">
    <property type="component" value="Unassembled WGS sequence"/>
</dbReference>
<dbReference type="SMART" id="SM00342">
    <property type="entry name" value="HTH_ARAC"/>
    <property type="match status" value="1"/>
</dbReference>
<reference evidence="5 6" key="1">
    <citation type="journal article" date="2021" name="MBio">
        <title>Poor Competitiveness of Bradyrhizobium in Pigeon Pea Root Colonization in Indian Soils.</title>
        <authorList>
            <person name="Chalasani D."/>
            <person name="Basu A."/>
            <person name="Pullabhotla S.V.S.R.N."/>
            <person name="Jorrin B."/>
            <person name="Neal A.L."/>
            <person name="Poole P.S."/>
            <person name="Podile A.R."/>
            <person name="Tkacz A."/>
        </authorList>
    </citation>
    <scope>NUCLEOTIDE SEQUENCE [LARGE SCALE GENOMIC DNA]</scope>
    <source>
        <strain evidence="5 6">HU44</strain>
    </source>
</reference>
<dbReference type="EMBL" id="JAEUAO010000001">
    <property type="protein sequence ID" value="MBW9063044.1"/>
    <property type="molecule type" value="Genomic_DNA"/>
</dbReference>
<name>A0ABS7H9B8_9HYPH</name>
<evidence type="ECO:0000256" key="2">
    <source>
        <dbReference type="ARBA" id="ARBA00023125"/>
    </source>
</evidence>
<dbReference type="PANTHER" id="PTHR47893">
    <property type="entry name" value="REGULATORY PROTEIN PCHR"/>
    <property type="match status" value="1"/>
</dbReference>
<keyword evidence="6" id="KW-1185">Reference proteome</keyword>
<dbReference type="PROSITE" id="PS00041">
    <property type="entry name" value="HTH_ARAC_FAMILY_1"/>
    <property type="match status" value="1"/>
</dbReference>
<evidence type="ECO:0000259" key="4">
    <source>
        <dbReference type="PROSITE" id="PS01124"/>
    </source>
</evidence>
<dbReference type="Pfam" id="PF12833">
    <property type="entry name" value="HTH_18"/>
    <property type="match status" value="1"/>
</dbReference>
<evidence type="ECO:0000313" key="6">
    <source>
        <dbReference type="Proteomes" id="UP000757604"/>
    </source>
</evidence>
<keyword evidence="3" id="KW-0804">Transcription</keyword>
<dbReference type="Gene3D" id="1.10.10.60">
    <property type="entry name" value="Homeodomain-like"/>
    <property type="match status" value="1"/>
</dbReference>
<protein>
    <submittedName>
        <fullName evidence="5">Helix-turn-helix domain-containing protein</fullName>
    </submittedName>
</protein>
<evidence type="ECO:0000256" key="3">
    <source>
        <dbReference type="ARBA" id="ARBA00023163"/>
    </source>
</evidence>
<evidence type="ECO:0000313" key="5">
    <source>
        <dbReference type="EMBL" id="MBW9063044.1"/>
    </source>
</evidence>
<keyword evidence="1" id="KW-0805">Transcription regulation</keyword>
<dbReference type="PROSITE" id="PS01124">
    <property type="entry name" value="HTH_ARAC_FAMILY_2"/>
    <property type="match status" value="1"/>
</dbReference>
<gene>
    <name evidence="5" type="ORF">JNB71_06905</name>
</gene>
<organism evidence="5 6">
    <name type="scientific">Rhizobium herbae</name>
    <dbReference type="NCBI Taxonomy" id="508661"/>
    <lineage>
        <taxon>Bacteria</taxon>
        <taxon>Pseudomonadati</taxon>
        <taxon>Pseudomonadota</taxon>
        <taxon>Alphaproteobacteria</taxon>
        <taxon>Hyphomicrobiales</taxon>
        <taxon>Rhizobiaceae</taxon>
        <taxon>Rhizobium/Agrobacterium group</taxon>
        <taxon>Rhizobium</taxon>
    </lineage>
</organism>
<dbReference type="InterPro" id="IPR018060">
    <property type="entry name" value="HTH_AraC"/>
</dbReference>
<evidence type="ECO:0000256" key="1">
    <source>
        <dbReference type="ARBA" id="ARBA00023015"/>
    </source>
</evidence>
<accession>A0ABS7H9B8</accession>
<feature type="domain" description="HTH araC/xylS-type" evidence="4">
    <location>
        <begin position="198"/>
        <end position="299"/>
    </location>
</feature>
<keyword evidence="2" id="KW-0238">DNA-binding</keyword>
<sequence length="328" mass="37194">MYFETTFHDAVEQETSLPGWRQEYRQVSTGGYDGRTAAILLPGVEILRETISVGTEQAFSAPEGSVIFYYYPKRDESELVRGEKALGVSGFALNWTNRIGFMDAGSDLLMLVLRRNAIAQEVRDNKAQLVEAPLVDSAYLADWLLSLLGAASQQSYPYAREDFDDVLADVITDRFELLFQKSVVCETPQIADAEKIYKKIRDRIFDAPDRPHTVRSLSRDLGVSAFDLRASCQSFSQIPLEKMLTLLRLNGARRDLLRARCAPRKVSDIAMDWGFFHWSRFALRYRSLFDETPSETLRGQNSPATRHHCACSAPHHECAQRGEYTGFE</sequence>
<dbReference type="InterPro" id="IPR018062">
    <property type="entry name" value="HTH_AraC-typ_CS"/>
</dbReference>
<proteinExistence type="predicted"/>
<comment type="caution">
    <text evidence="5">The sequence shown here is derived from an EMBL/GenBank/DDBJ whole genome shotgun (WGS) entry which is preliminary data.</text>
</comment>
<dbReference type="InterPro" id="IPR053142">
    <property type="entry name" value="PchR_regulatory_protein"/>
</dbReference>
<dbReference type="PANTHER" id="PTHR47893:SF1">
    <property type="entry name" value="REGULATORY PROTEIN PCHR"/>
    <property type="match status" value="1"/>
</dbReference>
<dbReference type="RefSeq" id="WP_220371039.1">
    <property type="nucleotide sequence ID" value="NZ_JAEUAO010000001.1"/>
</dbReference>